<comment type="caution">
    <text evidence="2">The sequence shown here is derived from an EMBL/GenBank/DDBJ whole genome shotgun (WGS) entry which is preliminary data.</text>
</comment>
<dbReference type="InterPro" id="IPR002562">
    <property type="entry name" value="3'-5'_exonuclease_dom"/>
</dbReference>
<reference evidence="2 3" key="1">
    <citation type="submission" date="2020-08" db="EMBL/GenBank/DDBJ databases">
        <title>Novel species isolated from subtropical streams in China.</title>
        <authorList>
            <person name="Lu H."/>
        </authorList>
    </citation>
    <scope>NUCLEOTIDE SEQUENCE [LARGE SCALE GENOMIC DNA]</scope>
    <source>
        <strain evidence="2 3">KCTC 52442</strain>
    </source>
</reference>
<dbReference type="CDD" id="cd06141">
    <property type="entry name" value="WRN_exo"/>
    <property type="match status" value="1"/>
</dbReference>
<keyword evidence="2" id="KW-0378">Hydrolase</keyword>
<dbReference type="InterPro" id="IPR052408">
    <property type="entry name" value="Exonuclease_MUT-7-like"/>
</dbReference>
<dbReference type="PANTHER" id="PTHR47765">
    <property type="entry name" value="3'-5' EXONUCLEASE DOMAIN-CONTAINING PROTEIN"/>
    <property type="match status" value="1"/>
</dbReference>
<dbReference type="PANTHER" id="PTHR47765:SF2">
    <property type="entry name" value="EXONUCLEASE MUT-7 HOMOLOG"/>
    <property type="match status" value="1"/>
</dbReference>
<dbReference type="GO" id="GO:0004527">
    <property type="term" value="F:exonuclease activity"/>
    <property type="evidence" value="ECO:0007669"/>
    <property type="project" value="UniProtKB-KW"/>
</dbReference>
<dbReference type="Proteomes" id="UP000643610">
    <property type="component" value="Unassembled WGS sequence"/>
</dbReference>
<gene>
    <name evidence="2" type="ORF">H8K33_17880</name>
</gene>
<organism evidence="2 3">
    <name type="scientific">Undibacterium amnicola</name>
    <dbReference type="NCBI Taxonomy" id="1834038"/>
    <lineage>
        <taxon>Bacteria</taxon>
        <taxon>Pseudomonadati</taxon>
        <taxon>Pseudomonadota</taxon>
        <taxon>Betaproteobacteria</taxon>
        <taxon>Burkholderiales</taxon>
        <taxon>Oxalobacteraceae</taxon>
        <taxon>Undibacterium</taxon>
    </lineage>
</organism>
<dbReference type="SMART" id="SM00474">
    <property type="entry name" value="35EXOc"/>
    <property type="match status" value="1"/>
</dbReference>
<name>A0ABR6XV82_9BURK</name>
<dbReference type="SUPFAM" id="SSF53098">
    <property type="entry name" value="Ribonuclease H-like"/>
    <property type="match status" value="1"/>
</dbReference>
<accession>A0ABR6XV82</accession>
<dbReference type="Gene3D" id="3.30.420.10">
    <property type="entry name" value="Ribonuclease H-like superfamily/Ribonuclease H"/>
    <property type="match status" value="1"/>
</dbReference>
<keyword evidence="2" id="KW-0269">Exonuclease</keyword>
<protein>
    <submittedName>
        <fullName evidence="2">3'-5' exonuclease domain-containing protein 2</fullName>
    </submittedName>
</protein>
<evidence type="ECO:0000259" key="1">
    <source>
        <dbReference type="SMART" id="SM00474"/>
    </source>
</evidence>
<dbReference type="RefSeq" id="WP_186892429.1">
    <property type="nucleotide sequence ID" value="NZ_JACOFU010000009.1"/>
</dbReference>
<sequence>MNIHLISQTESPSVLPDYPGIALAQIVVVQSPAQLVFARDHLMGAQSLGYDTESKPVFTAGQTSDGPHLIQLATETHAFLFPLVSAAQRDLSRDVLKEVLESNKIRKVGFGLSDDNQMLFRKLGIRIANVLDLSRSLSDSRRKQMGAKRAVEKYFGQILQKSKRVSTSNWAAEHLNERQLKYAADDAQSALLVYLAANTQAGALAKSGTSELNSSANF</sequence>
<evidence type="ECO:0000313" key="3">
    <source>
        <dbReference type="Proteomes" id="UP000643610"/>
    </source>
</evidence>
<feature type="domain" description="3'-5' exonuclease" evidence="1">
    <location>
        <begin position="26"/>
        <end position="204"/>
    </location>
</feature>
<dbReference type="EMBL" id="JACOFU010000009">
    <property type="protein sequence ID" value="MBC3833385.1"/>
    <property type="molecule type" value="Genomic_DNA"/>
</dbReference>
<dbReference type="InterPro" id="IPR036397">
    <property type="entry name" value="RNaseH_sf"/>
</dbReference>
<proteinExistence type="predicted"/>
<keyword evidence="3" id="KW-1185">Reference proteome</keyword>
<evidence type="ECO:0000313" key="2">
    <source>
        <dbReference type="EMBL" id="MBC3833385.1"/>
    </source>
</evidence>
<dbReference type="Pfam" id="PF01612">
    <property type="entry name" value="DNA_pol_A_exo1"/>
    <property type="match status" value="1"/>
</dbReference>
<keyword evidence="2" id="KW-0540">Nuclease</keyword>
<dbReference type="InterPro" id="IPR012337">
    <property type="entry name" value="RNaseH-like_sf"/>
</dbReference>